<evidence type="ECO:0000256" key="2">
    <source>
        <dbReference type="ARBA" id="ARBA00022692"/>
    </source>
</evidence>
<keyword evidence="2 5" id="KW-0812">Transmembrane</keyword>
<protein>
    <submittedName>
        <fullName evidence="7">Solute carrier family 2: facilitated glucose transporter member 8-like protein</fullName>
    </submittedName>
</protein>
<feature type="transmembrane region" description="Helical" evidence="5">
    <location>
        <begin position="115"/>
        <end position="136"/>
    </location>
</feature>
<name>A0A443S948_9ACAR</name>
<feature type="transmembrane region" description="Helical" evidence="5">
    <location>
        <begin position="19"/>
        <end position="41"/>
    </location>
</feature>
<dbReference type="VEuPathDB" id="VectorBase:LDEU007977"/>
<dbReference type="InterPro" id="IPR036259">
    <property type="entry name" value="MFS_trans_sf"/>
</dbReference>
<accession>A0A443S948</accession>
<gene>
    <name evidence="7" type="ORF">B4U80_08506</name>
</gene>
<evidence type="ECO:0000256" key="4">
    <source>
        <dbReference type="ARBA" id="ARBA00023136"/>
    </source>
</evidence>
<keyword evidence="7" id="KW-0762">Sugar transport</keyword>
<keyword evidence="7" id="KW-0813">Transport</keyword>
<proteinExistence type="predicted"/>
<evidence type="ECO:0000313" key="7">
    <source>
        <dbReference type="EMBL" id="RWS24063.1"/>
    </source>
</evidence>
<dbReference type="InterPro" id="IPR020846">
    <property type="entry name" value="MFS_dom"/>
</dbReference>
<dbReference type="GO" id="GO:0022857">
    <property type="term" value="F:transmembrane transporter activity"/>
    <property type="evidence" value="ECO:0007669"/>
    <property type="project" value="InterPro"/>
</dbReference>
<dbReference type="PANTHER" id="PTHR48021:SF1">
    <property type="entry name" value="GH07001P-RELATED"/>
    <property type="match status" value="1"/>
</dbReference>
<dbReference type="STRING" id="299467.A0A443S948"/>
<sequence>MEPDSTFLITTEHSSRPMFYLPCIATWFASMILGSSVGYTSPAIASMKSRNTGFPLTDDTQSLLGSLMPLGAVLGAVISAFTVEKFGRKGTLMLCSIPCVIGWIMIAYADNIYVLLIGRFLTGVAVGCFTLAGPLYIAETASPQTRGFFGSGILLASGIGVFANYFIGAYLPWNWLAISNILYPIIMLVLLVFSPESPLFLMKHKLHIEAKYSLNFLFGINSELSNPNLYINEEDKETEEDERVSISDFRKKEILLPFCVAYYACYKYCAEIDF</sequence>
<dbReference type="SUPFAM" id="SSF103473">
    <property type="entry name" value="MFS general substrate transporter"/>
    <property type="match status" value="1"/>
</dbReference>
<comment type="caution">
    <text evidence="7">The sequence shown here is derived from an EMBL/GenBank/DDBJ whole genome shotgun (WGS) entry which is preliminary data.</text>
</comment>
<feature type="transmembrane region" description="Helical" evidence="5">
    <location>
        <begin position="90"/>
        <end position="109"/>
    </location>
</feature>
<reference evidence="7 8" key="1">
    <citation type="journal article" date="2018" name="Gigascience">
        <title>Genomes of trombidid mites reveal novel predicted allergens and laterally-transferred genes associated with secondary metabolism.</title>
        <authorList>
            <person name="Dong X."/>
            <person name="Chaisiri K."/>
            <person name="Xia D."/>
            <person name="Armstrong S.D."/>
            <person name="Fang Y."/>
            <person name="Donnelly M.J."/>
            <person name="Kadowaki T."/>
            <person name="McGarry J.W."/>
            <person name="Darby A.C."/>
            <person name="Makepeace B.L."/>
        </authorList>
    </citation>
    <scope>NUCLEOTIDE SEQUENCE [LARGE SCALE GENOMIC DNA]</scope>
    <source>
        <strain evidence="7">UoL-UT</strain>
    </source>
</reference>
<dbReference type="PROSITE" id="PS00216">
    <property type="entry name" value="SUGAR_TRANSPORT_1"/>
    <property type="match status" value="1"/>
</dbReference>
<feature type="transmembrane region" description="Helical" evidence="5">
    <location>
        <begin position="61"/>
        <end position="83"/>
    </location>
</feature>
<feature type="domain" description="Major facilitator superfamily (MFS) profile" evidence="6">
    <location>
        <begin position="22"/>
        <end position="274"/>
    </location>
</feature>
<keyword evidence="3 5" id="KW-1133">Transmembrane helix</keyword>
<dbReference type="Gene3D" id="1.20.1250.20">
    <property type="entry name" value="MFS general substrate transporter like domains"/>
    <property type="match status" value="1"/>
</dbReference>
<dbReference type="PROSITE" id="PS50850">
    <property type="entry name" value="MFS"/>
    <property type="match status" value="1"/>
</dbReference>
<dbReference type="AlphaFoldDB" id="A0A443S948"/>
<dbReference type="InterPro" id="IPR005829">
    <property type="entry name" value="Sugar_transporter_CS"/>
</dbReference>
<dbReference type="PROSITE" id="PS00217">
    <property type="entry name" value="SUGAR_TRANSPORT_2"/>
    <property type="match status" value="1"/>
</dbReference>
<evidence type="ECO:0000256" key="5">
    <source>
        <dbReference type="SAM" id="Phobius"/>
    </source>
</evidence>
<feature type="transmembrane region" description="Helical" evidence="5">
    <location>
        <begin position="173"/>
        <end position="193"/>
    </location>
</feature>
<evidence type="ECO:0000256" key="1">
    <source>
        <dbReference type="ARBA" id="ARBA00004141"/>
    </source>
</evidence>
<dbReference type="PANTHER" id="PTHR48021">
    <property type="match status" value="1"/>
</dbReference>
<dbReference type="EMBL" id="NCKV01005444">
    <property type="protein sequence ID" value="RWS24063.1"/>
    <property type="molecule type" value="Genomic_DNA"/>
</dbReference>
<evidence type="ECO:0000259" key="6">
    <source>
        <dbReference type="PROSITE" id="PS50850"/>
    </source>
</evidence>
<dbReference type="InterPro" id="IPR050549">
    <property type="entry name" value="MFS_Trehalose_Transporter"/>
</dbReference>
<dbReference type="Proteomes" id="UP000288716">
    <property type="component" value="Unassembled WGS sequence"/>
</dbReference>
<organism evidence="7 8">
    <name type="scientific">Leptotrombidium deliense</name>
    <dbReference type="NCBI Taxonomy" id="299467"/>
    <lineage>
        <taxon>Eukaryota</taxon>
        <taxon>Metazoa</taxon>
        <taxon>Ecdysozoa</taxon>
        <taxon>Arthropoda</taxon>
        <taxon>Chelicerata</taxon>
        <taxon>Arachnida</taxon>
        <taxon>Acari</taxon>
        <taxon>Acariformes</taxon>
        <taxon>Trombidiformes</taxon>
        <taxon>Prostigmata</taxon>
        <taxon>Anystina</taxon>
        <taxon>Parasitengona</taxon>
        <taxon>Trombiculoidea</taxon>
        <taxon>Trombiculidae</taxon>
        <taxon>Leptotrombidium</taxon>
    </lineage>
</organism>
<feature type="transmembrane region" description="Helical" evidence="5">
    <location>
        <begin position="148"/>
        <end position="167"/>
    </location>
</feature>
<dbReference type="Pfam" id="PF00083">
    <property type="entry name" value="Sugar_tr"/>
    <property type="match status" value="1"/>
</dbReference>
<comment type="subcellular location">
    <subcellularLocation>
        <location evidence="1">Membrane</location>
        <topology evidence="1">Multi-pass membrane protein</topology>
    </subcellularLocation>
</comment>
<evidence type="ECO:0000313" key="8">
    <source>
        <dbReference type="Proteomes" id="UP000288716"/>
    </source>
</evidence>
<evidence type="ECO:0000256" key="3">
    <source>
        <dbReference type="ARBA" id="ARBA00022989"/>
    </source>
</evidence>
<keyword evidence="8" id="KW-1185">Reference proteome</keyword>
<keyword evidence="4 5" id="KW-0472">Membrane</keyword>
<dbReference type="GO" id="GO:0016020">
    <property type="term" value="C:membrane"/>
    <property type="evidence" value="ECO:0007669"/>
    <property type="project" value="UniProtKB-SubCell"/>
</dbReference>
<dbReference type="InterPro" id="IPR005828">
    <property type="entry name" value="MFS_sugar_transport-like"/>
</dbReference>
<dbReference type="OrthoDB" id="6339427at2759"/>